<dbReference type="InterPro" id="IPR005467">
    <property type="entry name" value="His_kinase_dom"/>
</dbReference>
<accession>A0A839T018</accession>
<dbReference type="Pfam" id="PF02518">
    <property type="entry name" value="HATPase_c"/>
    <property type="match status" value="1"/>
</dbReference>
<dbReference type="Gene3D" id="3.30.565.10">
    <property type="entry name" value="Histidine kinase-like ATPase, C-terminal domain"/>
    <property type="match status" value="1"/>
</dbReference>
<gene>
    <name evidence="9" type="ORF">FHR98_002953</name>
</gene>
<reference evidence="9 10" key="1">
    <citation type="submission" date="2020-08" db="EMBL/GenBank/DDBJ databases">
        <title>Genomic Encyclopedia of Type Strains, Phase III (KMG-III): the genomes of soil and plant-associated and newly described type strains.</title>
        <authorList>
            <person name="Whitman W."/>
        </authorList>
    </citation>
    <scope>NUCLEOTIDE SEQUENCE [LARGE SCALE GENOMIC DNA]</scope>
    <source>
        <strain evidence="9 10">CECT 8803</strain>
    </source>
</reference>
<dbReference type="CDD" id="cd00075">
    <property type="entry name" value="HATPase"/>
    <property type="match status" value="1"/>
</dbReference>
<evidence type="ECO:0000313" key="10">
    <source>
        <dbReference type="Proteomes" id="UP000581135"/>
    </source>
</evidence>
<dbReference type="InterPro" id="IPR004358">
    <property type="entry name" value="Sig_transdc_His_kin-like_C"/>
</dbReference>
<dbReference type="InterPro" id="IPR003594">
    <property type="entry name" value="HATPase_dom"/>
</dbReference>
<dbReference type="Gene3D" id="1.10.287.130">
    <property type="match status" value="1"/>
</dbReference>
<dbReference type="GO" id="GO:0005886">
    <property type="term" value="C:plasma membrane"/>
    <property type="evidence" value="ECO:0007669"/>
    <property type="project" value="TreeGrafter"/>
</dbReference>
<dbReference type="SUPFAM" id="SSF55874">
    <property type="entry name" value="ATPase domain of HSP90 chaperone/DNA topoisomerase II/histidine kinase"/>
    <property type="match status" value="1"/>
</dbReference>
<comment type="catalytic activity">
    <reaction evidence="1">
        <text>ATP + protein L-histidine = ADP + protein N-phospho-L-histidine.</text>
        <dbReference type="EC" id="2.7.13.3"/>
    </reaction>
</comment>
<evidence type="ECO:0000256" key="1">
    <source>
        <dbReference type="ARBA" id="ARBA00000085"/>
    </source>
</evidence>
<keyword evidence="4" id="KW-0547">Nucleotide-binding</keyword>
<dbReference type="GO" id="GO:0005524">
    <property type="term" value="F:ATP binding"/>
    <property type="evidence" value="ECO:0007669"/>
    <property type="project" value="UniProtKB-KW"/>
</dbReference>
<dbReference type="PANTHER" id="PTHR44936:SF10">
    <property type="entry name" value="SENSOR PROTEIN RSTB"/>
    <property type="match status" value="1"/>
</dbReference>
<keyword evidence="7" id="KW-0472">Membrane</keyword>
<evidence type="ECO:0000259" key="8">
    <source>
        <dbReference type="PROSITE" id="PS50109"/>
    </source>
</evidence>
<dbReference type="RefSeq" id="WP_183417470.1">
    <property type="nucleotide sequence ID" value="NZ_JACHXA010000009.1"/>
</dbReference>
<evidence type="ECO:0000256" key="4">
    <source>
        <dbReference type="ARBA" id="ARBA00022741"/>
    </source>
</evidence>
<keyword evidence="3" id="KW-0808">Transferase</keyword>
<evidence type="ECO:0000256" key="6">
    <source>
        <dbReference type="ARBA" id="ARBA00022840"/>
    </source>
</evidence>
<dbReference type="GO" id="GO:0000155">
    <property type="term" value="F:phosphorelay sensor kinase activity"/>
    <property type="evidence" value="ECO:0007669"/>
    <property type="project" value="InterPro"/>
</dbReference>
<feature type="transmembrane region" description="Helical" evidence="7">
    <location>
        <begin position="170"/>
        <end position="195"/>
    </location>
</feature>
<dbReference type="SUPFAM" id="SSF47384">
    <property type="entry name" value="Homodimeric domain of signal transducing histidine kinase"/>
    <property type="match status" value="1"/>
</dbReference>
<keyword evidence="7" id="KW-1133">Transmembrane helix</keyword>
<evidence type="ECO:0000256" key="2">
    <source>
        <dbReference type="ARBA" id="ARBA00012438"/>
    </source>
</evidence>
<dbReference type="PANTHER" id="PTHR44936">
    <property type="entry name" value="SENSOR PROTEIN CREC"/>
    <property type="match status" value="1"/>
</dbReference>
<name>A0A839T018_9PROT</name>
<evidence type="ECO:0000256" key="7">
    <source>
        <dbReference type="SAM" id="Phobius"/>
    </source>
</evidence>
<dbReference type="AlphaFoldDB" id="A0A839T018"/>
<dbReference type="EC" id="2.7.13.3" evidence="2"/>
<evidence type="ECO:0000256" key="5">
    <source>
        <dbReference type="ARBA" id="ARBA00022777"/>
    </source>
</evidence>
<dbReference type="InterPro" id="IPR036097">
    <property type="entry name" value="HisK_dim/P_sf"/>
</dbReference>
<dbReference type="InterPro" id="IPR036890">
    <property type="entry name" value="HATPase_C_sf"/>
</dbReference>
<keyword evidence="6" id="KW-0067">ATP-binding</keyword>
<evidence type="ECO:0000256" key="3">
    <source>
        <dbReference type="ARBA" id="ARBA00022679"/>
    </source>
</evidence>
<proteinExistence type="predicted"/>
<protein>
    <recommendedName>
        <fullName evidence="2">histidine kinase</fullName>
        <ecNumber evidence="2">2.7.13.3</ecNumber>
    </recommendedName>
</protein>
<comment type="caution">
    <text evidence="9">The sequence shown here is derived from an EMBL/GenBank/DDBJ whole genome shotgun (WGS) entry which is preliminary data.</text>
</comment>
<keyword evidence="7" id="KW-0812">Transmembrane</keyword>
<sequence>MKTKRYKLPSLLRGLSARLLILTIFFVMLSEVFIYAPSIGRFRLTYLQEKLSAAHLAILTLEAAPDFMVGPDLQRELLSHVGARSIALSKPGAGKLMLMDSQLPPIDDSYDLSSQGFFMLIRDAFMVLTSEGDRLIRVMGPSPKDRDAIVEVVMHQSPLREAMLGFSQRILALSLIISLITAALVYLSLQLLMVMPMRRITESMIAFRRDPEDGHSLIRASDRSDEVGLAQRELARMQEVLRDTLTQKTRLAALGTAVSKITHDLRNILATARLVSDRLADIDDPAVKRVAPTLLSAIDRAVNLCLQTLDYTTEKPPRPQFEDFPLRGLIDEVGQGLLADETQHRIWNNEVPEGLELEADREQLYRVLHNLGNNAFEAGAGVVTVRCESSDRRLSIDVVDDGPGLPPRALENIFKPFESSARRGGVGLGLCIANDLVRAHGGRLALASTGAEGSRFRIEIPLREVQRKENAA</sequence>
<feature type="domain" description="Histidine kinase" evidence="8">
    <location>
        <begin position="260"/>
        <end position="464"/>
    </location>
</feature>
<keyword evidence="10" id="KW-1185">Reference proteome</keyword>
<keyword evidence="5 9" id="KW-0418">Kinase</keyword>
<dbReference type="PROSITE" id="PS50109">
    <property type="entry name" value="HIS_KIN"/>
    <property type="match status" value="1"/>
</dbReference>
<dbReference type="Proteomes" id="UP000581135">
    <property type="component" value="Unassembled WGS sequence"/>
</dbReference>
<dbReference type="EMBL" id="JACHXA010000009">
    <property type="protein sequence ID" value="MBB3066645.1"/>
    <property type="molecule type" value="Genomic_DNA"/>
</dbReference>
<dbReference type="PRINTS" id="PR00344">
    <property type="entry name" value="BCTRLSENSOR"/>
</dbReference>
<dbReference type="InterPro" id="IPR050980">
    <property type="entry name" value="2C_sensor_his_kinase"/>
</dbReference>
<organism evidence="9 10">
    <name type="scientific">Limibacillus halophilus</name>
    <dbReference type="NCBI Taxonomy" id="1579333"/>
    <lineage>
        <taxon>Bacteria</taxon>
        <taxon>Pseudomonadati</taxon>
        <taxon>Pseudomonadota</taxon>
        <taxon>Alphaproteobacteria</taxon>
        <taxon>Rhodospirillales</taxon>
        <taxon>Rhodovibrionaceae</taxon>
        <taxon>Limibacillus</taxon>
    </lineage>
</organism>
<evidence type="ECO:0000313" key="9">
    <source>
        <dbReference type="EMBL" id="MBB3066645.1"/>
    </source>
</evidence>
<dbReference type="SMART" id="SM00387">
    <property type="entry name" value="HATPase_c"/>
    <property type="match status" value="1"/>
</dbReference>
<feature type="transmembrane region" description="Helical" evidence="7">
    <location>
        <begin position="15"/>
        <end position="36"/>
    </location>
</feature>